<sequence length="887" mass="101867">MITSEEASLTNGMSNLRLKADNYSGESDDDQPLSNPRFSIVKSNIRPAHFVKPAPQFPPPSNNADMRTVQGLYENYSQKVYMEGYIYKKNDLTVEGKPFGEVQWSKWYMELCGPVLALWDAQSESEVMPQYIHIVDANVDIFTGADREHVFSLNSAGANRFLFDATDRDLLIKWACAIRLSCFECCKLQEIYTKKLITLPSYSEYLAKPINKMEGTVQVRFSGMTEWQKYWAVVTDKKDGMKLFGKKSAKAERISFYESKKAKAPLYTMTHVVQAYTIYPESPQLMESTTVFKIEGVLQDQEKSSSAWIMSSSPKELVQWMVATCDVFKLYGRPARLLDDVNNSQSLNFAEFMNDASLFLDLSDVLTRHNVEAELPSNSQLASILQHKITQQRQQRFSNVRQPGVGLIHQIPERGNVNNSSSHSIMSEQRPVSQRMSAVPSSSLSLNQPQQLQQQQQQYQQQQQQQQKQKLNQGRMTYASDDDEDEEEEEEESDSDNDSIFNNKKPQTTQESLPTLSTTEEGSFRNSILEDIEKKNQTNTSLSQHSKKVESAAESEEEENVQNNKKTRPQPRLPRPKTTQTQISISDSEEDEEEEEEEEEAGYDDSDDDDVPIHQSRQNFAYNHNYDEHYTGMYDTEQYYENGYPPMTEDGPVIPQLGDHFATQNSLLDTFRPDYPSARDQEGYARATGQPLIQVPNKPPEPRAGLVGMISQIEHEKKTKEANKSRMFDKERILERERERYLMEQRAQQQQMMQQTPMMGSGMINQPMMNSMVNMPMNNPPMSMSNPQMSMNNPQMPMNNPQMPMMGQMPPMMGMMGQPMMYPMMNMPMMPMMMDPHMSMMLMQQQYGQYNPMWNQSQMFGSSQFGDDDEDEDDDVPLGAKENTHKQ</sequence>
<dbReference type="AlphaFoldDB" id="A0A9P7CBF9"/>
<dbReference type="InterPro" id="IPR058155">
    <property type="entry name" value="Skg3/CAF120-like_PH"/>
</dbReference>
<gene>
    <name evidence="3" type="ORF">G6F51_005688</name>
</gene>
<feature type="compositionally biased region" description="Polar residues" evidence="1">
    <location>
        <begin position="416"/>
        <end position="436"/>
    </location>
</feature>
<dbReference type="SMART" id="SM00233">
    <property type="entry name" value="PH"/>
    <property type="match status" value="2"/>
</dbReference>
<dbReference type="OrthoDB" id="5563754at2759"/>
<dbReference type="PROSITE" id="PS50003">
    <property type="entry name" value="PH_DOMAIN"/>
    <property type="match status" value="1"/>
</dbReference>
<dbReference type="InterPro" id="IPR018247">
    <property type="entry name" value="EF_Hand_1_Ca_BS"/>
</dbReference>
<feature type="compositionally biased region" description="Low complexity" evidence="1">
    <location>
        <begin position="440"/>
        <end position="473"/>
    </location>
</feature>
<dbReference type="PROSITE" id="PS00018">
    <property type="entry name" value="EF_HAND_1"/>
    <property type="match status" value="1"/>
</dbReference>
<evidence type="ECO:0000313" key="4">
    <source>
        <dbReference type="Proteomes" id="UP000717996"/>
    </source>
</evidence>
<dbReference type="Proteomes" id="UP000717996">
    <property type="component" value="Unassembled WGS sequence"/>
</dbReference>
<dbReference type="Pfam" id="PF00169">
    <property type="entry name" value="PH"/>
    <property type="match status" value="1"/>
</dbReference>
<evidence type="ECO:0000313" key="3">
    <source>
        <dbReference type="EMBL" id="KAG1545057.1"/>
    </source>
</evidence>
<proteinExistence type="predicted"/>
<accession>A0A9P7CBF9</accession>
<protein>
    <recommendedName>
        <fullName evidence="2">PH domain-containing protein</fullName>
    </recommendedName>
</protein>
<dbReference type="InterPro" id="IPR011993">
    <property type="entry name" value="PH-like_dom_sf"/>
</dbReference>
<feature type="compositionally biased region" description="Acidic residues" evidence="1">
    <location>
        <begin position="866"/>
        <end position="876"/>
    </location>
</feature>
<feature type="domain" description="PH" evidence="2">
    <location>
        <begin position="79"/>
        <end position="183"/>
    </location>
</feature>
<feature type="compositionally biased region" description="Polar residues" evidence="1">
    <location>
        <begin position="854"/>
        <end position="865"/>
    </location>
</feature>
<evidence type="ECO:0000259" key="2">
    <source>
        <dbReference type="PROSITE" id="PS50003"/>
    </source>
</evidence>
<dbReference type="Gene3D" id="2.30.29.30">
    <property type="entry name" value="Pleckstrin-homology domain (PH domain)/Phosphotyrosine-binding domain (PTB)"/>
    <property type="match status" value="1"/>
</dbReference>
<reference evidence="3" key="1">
    <citation type="journal article" date="2020" name="Microb. Genom.">
        <title>Genetic diversity of clinical and environmental Mucorales isolates obtained from an investigation of mucormycosis cases among solid organ transplant recipients.</title>
        <authorList>
            <person name="Nguyen M.H."/>
            <person name="Kaul D."/>
            <person name="Muto C."/>
            <person name="Cheng S.J."/>
            <person name="Richter R.A."/>
            <person name="Bruno V.M."/>
            <person name="Liu G."/>
            <person name="Beyhan S."/>
            <person name="Sundermann A.J."/>
            <person name="Mounaud S."/>
            <person name="Pasculle A.W."/>
            <person name="Nierman W.C."/>
            <person name="Driscoll E."/>
            <person name="Cumbie R."/>
            <person name="Clancy C.J."/>
            <person name="Dupont C.L."/>
        </authorList>
    </citation>
    <scope>NUCLEOTIDE SEQUENCE</scope>
    <source>
        <strain evidence="3">GL16</strain>
    </source>
</reference>
<feature type="region of interest" description="Disordered" evidence="1">
    <location>
        <begin position="854"/>
        <end position="887"/>
    </location>
</feature>
<feature type="region of interest" description="Disordered" evidence="1">
    <location>
        <begin position="408"/>
        <end position="613"/>
    </location>
</feature>
<comment type="caution">
    <text evidence="3">The sequence shown here is derived from an EMBL/GenBank/DDBJ whole genome shotgun (WGS) entry which is preliminary data.</text>
</comment>
<dbReference type="InterPro" id="IPR001849">
    <property type="entry name" value="PH_domain"/>
</dbReference>
<organism evidence="3 4">
    <name type="scientific">Rhizopus oryzae</name>
    <name type="common">Mucormycosis agent</name>
    <name type="synonym">Rhizopus arrhizus var. delemar</name>
    <dbReference type="NCBI Taxonomy" id="64495"/>
    <lineage>
        <taxon>Eukaryota</taxon>
        <taxon>Fungi</taxon>
        <taxon>Fungi incertae sedis</taxon>
        <taxon>Mucoromycota</taxon>
        <taxon>Mucoromycotina</taxon>
        <taxon>Mucoromycetes</taxon>
        <taxon>Mucorales</taxon>
        <taxon>Mucorineae</taxon>
        <taxon>Rhizopodaceae</taxon>
        <taxon>Rhizopus</taxon>
    </lineage>
</organism>
<feature type="compositionally biased region" description="Acidic residues" evidence="1">
    <location>
        <begin position="480"/>
        <end position="497"/>
    </location>
</feature>
<feature type="compositionally biased region" description="Polar residues" evidence="1">
    <location>
        <begin position="500"/>
        <end position="526"/>
    </location>
</feature>
<name>A0A9P7CBF9_RHIOR</name>
<evidence type="ECO:0000256" key="1">
    <source>
        <dbReference type="SAM" id="MobiDB-lite"/>
    </source>
</evidence>
<dbReference type="Pfam" id="PF25381">
    <property type="entry name" value="PH_26"/>
    <property type="match status" value="1"/>
</dbReference>
<dbReference type="EMBL" id="JAANIT010000716">
    <property type="protein sequence ID" value="KAG1545057.1"/>
    <property type="molecule type" value="Genomic_DNA"/>
</dbReference>
<feature type="compositionally biased region" description="Acidic residues" evidence="1">
    <location>
        <begin position="587"/>
        <end position="610"/>
    </location>
</feature>
<dbReference type="SUPFAM" id="SSF50729">
    <property type="entry name" value="PH domain-like"/>
    <property type="match status" value="1"/>
</dbReference>